<dbReference type="SMART" id="SM00342">
    <property type="entry name" value="HTH_ARAC"/>
    <property type="match status" value="1"/>
</dbReference>
<gene>
    <name evidence="5" type="ORF">GRI99_03215</name>
</gene>
<dbReference type="PANTHER" id="PTHR46796:SF13">
    <property type="entry name" value="HTH-TYPE TRANSCRIPTIONAL ACTIVATOR RHAS"/>
    <property type="match status" value="1"/>
</dbReference>
<keyword evidence="2" id="KW-0238">DNA-binding</keyword>
<dbReference type="PANTHER" id="PTHR46796">
    <property type="entry name" value="HTH-TYPE TRANSCRIPTIONAL ACTIVATOR RHAS-RELATED"/>
    <property type="match status" value="1"/>
</dbReference>
<evidence type="ECO:0000256" key="3">
    <source>
        <dbReference type="ARBA" id="ARBA00023163"/>
    </source>
</evidence>
<comment type="caution">
    <text evidence="5">The sequence shown here is derived from an EMBL/GenBank/DDBJ whole genome shotgun (WGS) entry which is preliminary data.</text>
</comment>
<evidence type="ECO:0000259" key="4">
    <source>
        <dbReference type="PROSITE" id="PS01124"/>
    </source>
</evidence>
<dbReference type="EMBL" id="WTYV01000001">
    <property type="protein sequence ID" value="MXO70640.1"/>
    <property type="molecule type" value="Genomic_DNA"/>
</dbReference>
<dbReference type="RefSeq" id="WP_160770531.1">
    <property type="nucleotide sequence ID" value="NZ_WTYV01000001.1"/>
</dbReference>
<dbReference type="Pfam" id="PF12833">
    <property type="entry name" value="HTH_18"/>
    <property type="match status" value="1"/>
</dbReference>
<organism evidence="5 6">
    <name type="scientific">Alteraurantiacibacter buctensis</name>
    <dbReference type="NCBI Taxonomy" id="1503981"/>
    <lineage>
        <taxon>Bacteria</taxon>
        <taxon>Pseudomonadati</taxon>
        <taxon>Pseudomonadota</taxon>
        <taxon>Alphaproteobacteria</taxon>
        <taxon>Sphingomonadales</taxon>
        <taxon>Erythrobacteraceae</taxon>
        <taxon>Alteraurantiacibacter</taxon>
    </lineage>
</organism>
<dbReference type="Proteomes" id="UP000466966">
    <property type="component" value="Unassembled WGS sequence"/>
</dbReference>
<name>A0A844YUD3_9SPHN</name>
<dbReference type="GO" id="GO:0043565">
    <property type="term" value="F:sequence-specific DNA binding"/>
    <property type="evidence" value="ECO:0007669"/>
    <property type="project" value="InterPro"/>
</dbReference>
<sequence length="317" mass="35384">MSRRAEPGRDPAVVTRLGQSRDGQPLSYNRLPAPDLLPWIAWLYVAKVQMPPDYRLDCHLFCDTAFIRIQLQGQWEAQTVDGPRHNGRAALHFGNHSKAMPVSVTGSFTSVGLAIRPGAGPAATGKPARDFVDRITPMADLGLPFDRVLDPLEAAGDDPEAMLQLLENAVRGFLQQRQAPPPDPVTQQFEMLALVDPAASIAGFAESCGVTQRRLERLCLRDFGLSPKQVMRRARALDMASHLRGVADEAEAEDLMLRYYDQSHLIRDFTRFFGLSPRQFRQTPQPLMTLALESRQSRRLALLERLTPGEPKPWEQG</sequence>
<dbReference type="OrthoDB" id="2559672at2"/>
<keyword evidence="6" id="KW-1185">Reference proteome</keyword>
<dbReference type="PROSITE" id="PS01124">
    <property type="entry name" value="HTH_ARAC_FAMILY_2"/>
    <property type="match status" value="1"/>
</dbReference>
<proteinExistence type="predicted"/>
<dbReference type="Gene3D" id="1.10.10.60">
    <property type="entry name" value="Homeodomain-like"/>
    <property type="match status" value="1"/>
</dbReference>
<keyword evidence="1" id="KW-0805">Transcription regulation</keyword>
<accession>A0A844YUD3</accession>
<evidence type="ECO:0000256" key="1">
    <source>
        <dbReference type="ARBA" id="ARBA00023015"/>
    </source>
</evidence>
<dbReference type="InterPro" id="IPR050204">
    <property type="entry name" value="AraC_XylS_family_regulators"/>
</dbReference>
<dbReference type="InterPro" id="IPR018060">
    <property type="entry name" value="HTH_AraC"/>
</dbReference>
<reference evidence="5 6" key="1">
    <citation type="submission" date="2019-12" db="EMBL/GenBank/DDBJ databases">
        <title>Genomic-based taxomic classification of the family Erythrobacteraceae.</title>
        <authorList>
            <person name="Xu L."/>
        </authorList>
    </citation>
    <scope>NUCLEOTIDE SEQUENCE [LARGE SCALE GENOMIC DNA]</scope>
    <source>
        <strain evidence="5 6">M0322</strain>
    </source>
</reference>
<dbReference type="AlphaFoldDB" id="A0A844YUD3"/>
<keyword evidence="3" id="KW-0804">Transcription</keyword>
<evidence type="ECO:0000256" key="2">
    <source>
        <dbReference type="ARBA" id="ARBA00023125"/>
    </source>
</evidence>
<evidence type="ECO:0000313" key="5">
    <source>
        <dbReference type="EMBL" id="MXO70640.1"/>
    </source>
</evidence>
<evidence type="ECO:0000313" key="6">
    <source>
        <dbReference type="Proteomes" id="UP000466966"/>
    </source>
</evidence>
<feature type="domain" description="HTH araC/xylS-type" evidence="4">
    <location>
        <begin position="200"/>
        <end position="283"/>
    </location>
</feature>
<dbReference type="GO" id="GO:0003700">
    <property type="term" value="F:DNA-binding transcription factor activity"/>
    <property type="evidence" value="ECO:0007669"/>
    <property type="project" value="InterPro"/>
</dbReference>
<protein>
    <submittedName>
        <fullName evidence="5">Helix-turn-helix domain-containing protein</fullName>
    </submittedName>
</protein>